<evidence type="ECO:0000313" key="2">
    <source>
        <dbReference type="EMBL" id="KAG2114722.1"/>
    </source>
</evidence>
<protein>
    <submittedName>
        <fullName evidence="2">Uncharacterized protein</fullName>
    </submittedName>
</protein>
<accession>A0A9P7FF83</accession>
<evidence type="ECO:0000256" key="1">
    <source>
        <dbReference type="SAM" id="MobiDB-lite"/>
    </source>
</evidence>
<feature type="compositionally biased region" description="Low complexity" evidence="1">
    <location>
        <begin position="33"/>
        <end position="42"/>
    </location>
</feature>
<evidence type="ECO:0000313" key="3">
    <source>
        <dbReference type="Proteomes" id="UP000823399"/>
    </source>
</evidence>
<keyword evidence="3" id="KW-1185">Reference proteome</keyword>
<dbReference type="RefSeq" id="XP_041296670.1">
    <property type="nucleotide sequence ID" value="XM_041441105.1"/>
</dbReference>
<organism evidence="2 3">
    <name type="scientific">Suillus discolor</name>
    <dbReference type="NCBI Taxonomy" id="1912936"/>
    <lineage>
        <taxon>Eukaryota</taxon>
        <taxon>Fungi</taxon>
        <taxon>Dikarya</taxon>
        <taxon>Basidiomycota</taxon>
        <taxon>Agaricomycotina</taxon>
        <taxon>Agaricomycetes</taxon>
        <taxon>Agaricomycetidae</taxon>
        <taxon>Boletales</taxon>
        <taxon>Suillineae</taxon>
        <taxon>Suillaceae</taxon>
        <taxon>Suillus</taxon>
    </lineage>
</organism>
<proteinExistence type="predicted"/>
<dbReference type="AlphaFoldDB" id="A0A9P7FF83"/>
<feature type="region of interest" description="Disordered" evidence="1">
    <location>
        <begin position="33"/>
        <end position="76"/>
    </location>
</feature>
<dbReference type="GeneID" id="64703364"/>
<dbReference type="EMBL" id="JABBWM010000009">
    <property type="protein sequence ID" value="KAG2114722.1"/>
    <property type="molecule type" value="Genomic_DNA"/>
</dbReference>
<name>A0A9P7FF83_9AGAM</name>
<gene>
    <name evidence="2" type="ORF">F5147DRAFT_770036</name>
</gene>
<dbReference type="Proteomes" id="UP000823399">
    <property type="component" value="Unassembled WGS sequence"/>
</dbReference>
<comment type="caution">
    <text evidence="2">The sequence shown here is derived from an EMBL/GenBank/DDBJ whole genome shotgun (WGS) entry which is preliminary data.</text>
</comment>
<feature type="compositionally biased region" description="Acidic residues" evidence="1">
    <location>
        <begin position="53"/>
        <end position="68"/>
    </location>
</feature>
<reference evidence="2" key="1">
    <citation type="journal article" date="2020" name="New Phytol.">
        <title>Comparative genomics reveals dynamic genome evolution in host specialist ectomycorrhizal fungi.</title>
        <authorList>
            <person name="Lofgren L.A."/>
            <person name="Nguyen N.H."/>
            <person name="Vilgalys R."/>
            <person name="Ruytinx J."/>
            <person name="Liao H.L."/>
            <person name="Branco S."/>
            <person name="Kuo A."/>
            <person name="LaButti K."/>
            <person name="Lipzen A."/>
            <person name="Andreopoulos W."/>
            <person name="Pangilinan J."/>
            <person name="Riley R."/>
            <person name="Hundley H."/>
            <person name="Na H."/>
            <person name="Barry K."/>
            <person name="Grigoriev I.V."/>
            <person name="Stajich J.E."/>
            <person name="Kennedy P.G."/>
        </authorList>
    </citation>
    <scope>NUCLEOTIDE SEQUENCE</scope>
    <source>
        <strain evidence="2">FC423</strain>
    </source>
</reference>
<sequence>MTGICSNPKDTSINKHSLNGVANTKFYVIPGLSSPSSRYGSSIPMPPRHPQPEEEDEEEGEDPDDEPQMMEQSAPEGLHDAAKAIAVMVIAQILDVLDLVLNQTFDCCMTPDLQVYKGNPAQCQDLQGEPQMSQFQVLLITYEYIIKDRPILSKLKWVHMIIVEWV</sequence>
<dbReference type="OrthoDB" id="2607325at2759"/>